<gene>
    <name evidence="1" type="ORF">DLM46_17705</name>
</gene>
<keyword evidence="2" id="KW-1185">Reference proteome</keyword>
<dbReference type="EMBL" id="QHKS01000010">
    <property type="protein sequence ID" value="RDK01635.1"/>
    <property type="molecule type" value="Genomic_DNA"/>
</dbReference>
<name>A0A370N7V6_9BURK</name>
<evidence type="ECO:0000313" key="1">
    <source>
        <dbReference type="EMBL" id="RDK01635.1"/>
    </source>
</evidence>
<evidence type="ECO:0000313" key="2">
    <source>
        <dbReference type="Proteomes" id="UP000254875"/>
    </source>
</evidence>
<sequence length="72" mass="7655">MAAAIDGIVRPPILPVPSRQIQEALYNSAPGASFPARPGRSAGRPRVVRVLCRVPDPAVEPERKAGAFSPRI</sequence>
<dbReference type="AlphaFoldDB" id="A0A370N7V6"/>
<protein>
    <submittedName>
        <fullName evidence="1">Uncharacterized protein</fullName>
    </submittedName>
</protein>
<accession>A0A370N7V6</accession>
<reference evidence="2" key="1">
    <citation type="submission" date="2018-05" db="EMBL/GenBank/DDBJ databases">
        <authorList>
            <person name="Feng T."/>
        </authorList>
    </citation>
    <scope>NUCLEOTIDE SEQUENCE [LARGE SCALE GENOMIC DNA]</scope>
    <source>
        <strain evidence="2">S27</strain>
    </source>
</reference>
<dbReference type="Proteomes" id="UP000254875">
    <property type="component" value="Unassembled WGS sequence"/>
</dbReference>
<organism evidence="1 2">
    <name type="scientific">Paraburkholderia lacunae</name>
    <dbReference type="NCBI Taxonomy" id="2211104"/>
    <lineage>
        <taxon>Bacteria</taxon>
        <taxon>Pseudomonadati</taxon>
        <taxon>Pseudomonadota</taxon>
        <taxon>Betaproteobacteria</taxon>
        <taxon>Burkholderiales</taxon>
        <taxon>Burkholderiaceae</taxon>
        <taxon>Paraburkholderia</taxon>
    </lineage>
</organism>
<proteinExistence type="predicted"/>
<comment type="caution">
    <text evidence="1">The sequence shown here is derived from an EMBL/GenBank/DDBJ whole genome shotgun (WGS) entry which is preliminary data.</text>
</comment>